<gene>
    <name evidence="1" type="ORF">FOZ61_009112</name>
</gene>
<name>A0A7J6M5X5_PEROL</name>
<evidence type="ECO:0000313" key="1">
    <source>
        <dbReference type="EMBL" id="KAF4666904.1"/>
    </source>
</evidence>
<protein>
    <submittedName>
        <fullName evidence="1">Uncharacterized protein</fullName>
    </submittedName>
</protein>
<reference evidence="1 2" key="1">
    <citation type="submission" date="2020-04" db="EMBL/GenBank/DDBJ databases">
        <title>Perkinsus olseni comparative genomics.</title>
        <authorList>
            <person name="Bogema D.R."/>
        </authorList>
    </citation>
    <scope>NUCLEOTIDE SEQUENCE [LARGE SCALE GENOMIC DNA]</scope>
    <source>
        <strain evidence="1">ATCC PRA-179</strain>
    </source>
</reference>
<organism evidence="1 2">
    <name type="scientific">Perkinsus olseni</name>
    <name type="common">Perkinsus atlanticus</name>
    <dbReference type="NCBI Taxonomy" id="32597"/>
    <lineage>
        <taxon>Eukaryota</taxon>
        <taxon>Sar</taxon>
        <taxon>Alveolata</taxon>
        <taxon>Perkinsozoa</taxon>
        <taxon>Perkinsea</taxon>
        <taxon>Perkinsida</taxon>
        <taxon>Perkinsidae</taxon>
        <taxon>Perkinsus</taxon>
    </lineage>
</organism>
<accession>A0A7J6M5X5</accession>
<dbReference type="EMBL" id="JABAHT010000064">
    <property type="protein sequence ID" value="KAF4666904.1"/>
    <property type="molecule type" value="Genomic_DNA"/>
</dbReference>
<comment type="caution">
    <text evidence="1">The sequence shown here is derived from an EMBL/GenBank/DDBJ whole genome shotgun (WGS) entry which is preliminary data.</text>
</comment>
<proteinExistence type="predicted"/>
<sequence>MMLRSPLKPYSVTPTPSFTDSCDKGSLNTMLLLSFYHIESSVLLLVVSLLSLKLSTDEDGEAVILVVAATAIVSATNTNS</sequence>
<evidence type="ECO:0000313" key="2">
    <source>
        <dbReference type="Proteomes" id="UP000570595"/>
    </source>
</evidence>
<dbReference type="AlphaFoldDB" id="A0A7J6M5X5"/>
<dbReference type="Proteomes" id="UP000570595">
    <property type="component" value="Unassembled WGS sequence"/>
</dbReference>